<dbReference type="PROSITE" id="PS51257">
    <property type="entry name" value="PROKAR_LIPOPROTEIN"/>
    <property type="match status" value="1"/>
</dbReference>
<evidence type="ECO:0000256" key="1">
    <source>
        <dbReference type="SAM" id="MobiDB-lite"/>
    </source>
</evidence>
<dbReference type="Pfam" id="PF04972">
    <property type="entry name" value="BON"/>
    <property type="match status" value="1"/>
</dbReference>
<dbReference type="PROSITE" id="PS50914">
    <property type="entry name" value="BON"/>
    <property type="match status" value="1"/>
</dbReference>
<dbReference type="RefSeq" id="WP_193870566.1">
    <property type="nucleotide sequence ID" value="NZ_JADEWU010000047.1"/>
</dbReference>
<gene>
    <name evidence="4" type="ORF">IQ236_17960</name>
</gene>
<dbReference type="EMBL" id="JADEWU010000047">
    <property type="protein sequence ID" value="MBE9145086.1"/>
    <property type="molecule type" value="Genomic_DNA"/>
</dbReference>
<dbReference type="Gene3D" id="3.30.1340.30">
    <property type="match status" value="1"/>
</dbReference>
<feature type="region of interest" description="Disordered" evidence="1">
    <location>
        <begin position="152"/>
        <end position="185"/>
    </location>
</feature>
<protein>
    <submittedName>
        <fullName evidence="4">BON domain-containing protein</fullName>
    </submittedName>
</protein>
<reference evidence="4 5" key="1">
    <citation type="submission" date="2020-10" db="EMBL/GenBank/DDBJ databases">
        <authorList>
            <person name="Castelo-Branco R."/>
            <person name="Eusebio N."/>
            <person name="Adriana R."/>
            <person name="Vieira A."/>
            <person name="Brugerolle De Fraissinette N."/>
            <person name="Rezende De Castro R."/>
            <person name="Schneider M.P."/>
            <person name="Vasconcelos V."/>
            <person name="Leao P.N."/>
        </authorList>
    </citation>
    <scope>NUCLEOTIDE SEQUENCE [LARGE SCALE GENOMIC DNA]</scope>
    <source>
        <strain evidence="4 5">LEGE 06226</strain>
    </source>
</reference>
<organism evidence="4 5">
    <name type="scientific">Planktothrix mougeotii LEGE 06226</name>
    <dbReference type="NCBI Taxonomy" id="1828728"/>
    <lineage>
        <taxon>Bacteria</taxon>
        <taxon>Bacillati</taxon>
        <taxon>Cyanobacteriota</taxon>
        <taxon>Cyanophyceae</taxon>
        <taxon>Oscillatoriophycideae</taxon>
        <taxon>Oscillatoriales</taxon>
        <taxon>Microcoleaceae</taxon>
        <taxon>Planktothrix</taxon>
    </lineage>
</organism>
<feature type="domain" description="BON" evidence="3">
    <location>
        <begin position="83"/>
        <end position="149"/>
    </location>
</feature>
<name>A0ABR9UF43_9CYAN</name>
<evidence type="ECO:0000313" key="4">
    <source>
        <dbReference type="EMBL" id="MBE9145086.1"/>
    </source>
</evidence>
<comment type="caution">
    <text evidence="4">The sequence shown here is derived from an EMBL/GenBank/DDBJ whole genome shotgun (WGS) entry which is preliminary data.</text>
</comment>
<proteinExistence type="predicted"/>
<evidence type="ECO:0000259" key="3">
    <source>
        <dbReference type="PROSITE" id="PS50914"/>
    </source>
</evidence>
<feature type="signal peptide" evidence="2">
    <location>
        <begin position="1"/>
        <end position="19"/>
    </location>
</feature>
<accession>A0ABR9UF43</accession>
<sequence>MKKLTSLLIGSFLLLGAVACNDVAKTSTGAPDGPNQTAEAPTVEKAQEIKEDAQSELRRRQLNADIRAREQRNNVTGGDAIRADGDLESEVRSKLEANLPASQLTVAAKDGVVTVAGTVPTQPQYERIDPLAKEIKGVRQVVVNVAVVPAQEGQEAQSQTEDNNAQPVINNNNSEQPETQPNTQQ</sequence>
<feature type="region of interest" description="Disordered" evidence="1">
    <location>
        <begin position="27"/>
        <end position="48"/>
    </location>
</feature>
<evidence type="ECO:0000313" key="5">
    <source>
        <dbReference type="Proteomes" id="UP000640725"/>
    </source>
</evidence>
<feature type="compositionally biased region" description="Polar residues" evidence="1">
    <location>
        <begin position="27"/>
        <end position="39"/>
    </location>
</feature>
<feature type="compositionally biased region" description="Polar residues" evidence="1">
    <location>
        <begin position="154"/>
        <end position="185"/>
    </location>
</feature>
<keyword evidence="5" id="KW-1185">Reference proteome</keyword>
<keyword evidence="2" id="KW-0732">Signal</keyword>
<feature type="chain" id="PRO_5045912033" evidence="2">
    <location>
        <begin position="20"/>
        <end position="185"/>
    </location>
</feature>
<dbReference type="InterPro" id="IPR007055">
    <property type="entry name" value="BON_dom"/>
</dbReference>
<dbReference type="Proteomes" id="UP000640725">
    <property type="component" value="Unassembled WGS sequence"/>
</dbReference>
<evidence type="ECO:0000256" key="2">
    <source>
        <dbReference type="SAM" id="SignalP"/>
    </source>
</evidence>